<keyword evidence="4 6" id="KW-0472">Membrane</keyword>
<evidence type="ECO:0000256" key="6">
    <source>
        <dbReference type="SAM" id="Phobius"/>
    </source>
</evidence>
<evidence type="ECO:0000256" key="2">
    <source>
        <dbReference type="ARBA" id="ARBA00022692"/>
    </source>
</evidence>
<feature type="transmembrane region" description="Helical" evidence="6">
    <location>
        <begin position="61"/>
        <end position="82"/>
    </location>
</feature>
<organism evidence="7">
    <name type="scientific">Paenarthrobacter sp. AMU7</name>
    <dbReference type="NCBI Taxonomy" id="3162492"/>
    <lineage>
        <taxon>Bacteria</taxon>
        <taxon>Bacillati</taxon>
        <taxon>Actinomycetota</taxon>
        <taxon>Actinomycetes</taxon>
        <taxon>Micrococcales</taxon>
        <taxon>Micrococcaceae</taxon>
        <taxon>Paenarthrobacter</taxon>
    </lineage>
</organism>
<feature type="transmembrane region" description="Helical" evidence="6">
    <location>
        <begin position="215"/>
        <end position="233"/>
    </location>
</feature>
<accession>A0AB39YP12</accession>
<gene>
    <name evidence="7" type="ORF">ABQM86_20565</name>
</gene>
<sequence length="265" mass="26515">MMASLWFGLIASSALVIGALIGVRFELPKRLLAILLSFAAGSLITALAFELFEDAYQQGGIVRAAVGLLAGAIVFTALSAFLDRLAQPGRTSKSKPADEVQGSPKLDTDAAASDRAATSASTRGAAGMALLAAVTLDGVPENVALGISLEEGSGGLALLAAIFVSNFPEALVGASSMRSQGRKGGSIMLLWSVCAVLLVAAVVLGAGPLSSAEPATISLPLAFAAGAVIASLADTLMPEAYEHGGPAVALSTAAGFVLSFTLSLV</sequence>
<comment type="subcellular location">
    <subcellularLocation>
        <location evidence="1">Membrane</location>
        <topology evidence="1">Multi-pass membrane protein</topology>
    </subcellularLocation>
</comment>
<name>A0AB39YP12_9MICC</name>
<dbReference type="RefSeq" id="WP_369745451.1">
    <property type="nucleotide sequence ID" value="NZ_CP165735.1"/>
</dbReference>
<dbReference type="AlphaFoldDB" id="A0AB39YP12"/>
<evidence type="ECO:0000256" key="5">
    <source>
        <dbReference type="SAM" id="MobiDB-lite"/>
    </source>
</evidence>
<keyword evidence="2 6" id="KW-0812">Transmembrane</keyword>
<reference evidence="7" key="1">
    <citation type="submission" date="2024-07" db="EMBL/GenBank/DDBJ databases">
        <authorList>
            <person name="Li J."/>
            <person name="Wei H."/>
            <person name="Ma J."/>
        </authorList>
    </citation>
    <scope>NUCLEOTIDE SEQUENCE</scope>
    <source>
        <strain evidence="7">AMU7</strain>
    </source>
</reference>
<keyword evidence="3 6" id="KW-1133">Transmembrane helix</keyword>
<feature type="transmembrane region" description="Helical" evidence="6">
    <location>
        <begin position="6"/>
        <end position="25"/>
    </location>
</feature>
<feature type="transmembrane region" description="Helical" evidence="6">
    <location>
        <begin position="32"/>
        <end position="49"/>
    </location>
</feature>
<dbReference type="GO" id="GO:0016020">
    <property type="term" value="C:membrane"/>
    <property type="evidence" value="ECO:0007669"/>
    <property type="project" value="UniProtKB-SubCell"/>
</dbReference>
<evidence type="ECO:0000313" key="7">
    <source>
        <dbReference type="EMBL" id="XDV71321.1"/>
    </source>
</evidence>
<evidence type="ECO:0000256" key="1">
    <source>
        <dbReference type="ARBA" id="ARBA00004141"/>
    </source>
</evidence>
<evidence type="ECO:0000256" key="3">
    <source>
        <dbReference type="ARBA" id="ARBA00022989"/>
    </source>
</evidence>
<dbReference type="GO" id="GO:0046873">
    <property type="term" value="F:metal ion transmembrane transporter activity"/>
    <property type="evidence" value="ECO:0007669"/>
    <property type="project" value="InterPro"/>
</dbReference>
<proteinExistence type="predicted"/>
<dbReference type="Pfam" id="PF02535">
    <property type="entry name" value="Zip"/>
    <property type="match status" value="1"/>
</dbReference>
<evidence type="ECO:0000256" key="4">
    <source>
        <dbReference type="ARBA" id="ARBA00023136"/>
    </source>
</evidence>
<protein>
    <submittedName>
        <fullName evidence="7">ZIP family metal transporter</fullName>
    </submittedName>
</protein>
<feature type="transmembrane region" description="Helical" evidence="6">
    <location>
        <begin position="245"/>
        <end position="264"/>
    </location>
</feature>
<feature type="transmembrane region" description="Helical" evidence="6">
    <location>
        <begin position="187"/>
        <end position="209"/>
    </location>
</feature>
<dbReference type="EMBL" id="CP165735">
    <property type="protein sequence ID" value="XDV71321.1"/>
    <property type="molecule type" value="Genomic_DNA"/>
</dbReference>
<feature type="region of interest" description="Disordered" evidence="5">
    <location>
        <begin position="89"/>
        <end position="113"/>
    </location>
</feature>
<dbReference type="InterPro" id="IPR003689">
    <property type="entry name" value="ZIP"/>
</dbReference>